<keyword evidence="9" id="KW-1185">Reference proteome</keyword>
<gene>
    <name evidence="8" type="ORF">HMPREF9440_02222</name>
</gene>
<protein>
    <recommendedName>
        <fullName evidence="7">Cytochrome b561 bacterial/Ni-hydrogenase domain-containing protein</fullName>
    </recommendedName>
</protein>
<keyword evidence="4 6" id="KW-1133">Transmembrane helix</keyword>
<evidence type="ECO:0000259" key="7">
    <source>
        <dbReference type="Pfam" id="PF01292"/>
    </source>
</evidence>
<evidence type="ECO:0000313" key="8">
    <source>
        <dbReference type="EMBL" id="EHY30430.1"/>
    </source>
</evidence>
<evidence type="ECO:0000256" key="4">
    <source>
        <dbReference type="ARBA" id="ARBA00022989"/>
    </source>
</evidence>
<keyword evidence="2" id="KW-1003">Cell membrane</keyword>
<reference evidence="8 9" key="1">
    <citation type="submission" date="2011-11" db="EMBL/GenBank/DDBJ databases">
        <authorList>
            <person name="Weinstock G."/>
            <person name="Sodergren E."/>
            <person name="Clifton S."/>
            <person name="Fulton L."/>
            <person name="Fulton B."/>
            <person name="Courtney L."/>
            <person name="Fronick C."/>
            <person name="Harrison M."/>
            <person name="Strong C."/>
            <person name="Farmer C."/>
            <person name="Delahaunty K."/>
            <person name="Markovic C."/>
            <person name="Hall O."/>
            <person name="Minx P."/>
            <person name="Tomlinson C."/>
            <person name="Mitreva M."/>
            <person name="Hou S."/>
            <person name="Chen J."/>
            <person name="Wollam A."/>
            <person name="Pepin K.H."/>
            <person name="Johnson M."/>
            <person name="Bhonagiri V."/>
            <person name="Zhang X."/>
            <person name="Suruliraj S."/>
            <person name="Warren W."/>
            <person name="Chinwalla A."/>
            <person name="Mardis E.R."/>
            <person name="Wilson R.K."/>
        </authorList>
    </citation>
    <scope>NUCLEOTIDE SEQUENCE [LARGE SCALE GENOMIC DNA]</scope>
    <source>
        <strain evidence="8 9">YIT 11816</strain>
    </source>
</reference>
<feature type="transmembrane region" description="Helical" evidence="6">
    <location>
        <begin position="50"/>
        <end position="71"/>
    </location>
</feature>
<dbReference type="AlphaFoldDB" id="H3KHH8"/>
<comment type="caution">
    <text evidence="8">The sequence shown here is derived from an EMBL/GenBank/DDBJ whole genome shotgun (WGS) entry which is preliminary data.</text>
</comment>
<dbReference type="InterPro" id="IPR051542">
    <property type="entry name" value="Hydrogenase_cytochrome"/>
</dbReference>
<dbReference type="GO" id="GO:0005886">
    <property type="term" value="C:plasma membrane"/>
    <property type="evidence" value="ECO:0007669"/>
    <property type="project" value="UniProtKB-SubCell"/>
</dbReference>
<name>H3KHH8_9BURK</name>
<feature type="transmembrane region" description="Helical" evidence="6">
    <location>
        <begin position="21"/>
        <end position="38"/>
    </location>
</feature>
<dbReference type="SUPFAM" id="SSF81342">
    <property type="entry name" value="Transmembrane di-heme cytochromes"/>
    <property type="match status" value="1"/>
</dbReference>
<dbReference type="Pfam" id="PF01292">
    <property type="entry name" value="Ni_hydr_CYTB"/>
    <property type="match status" value="1"/>
</dbReference>
<feature type="transmembrane region" description="Helical" evidence="6">
    <location>
        <begin position="160"/>
        <end position="184"/>
    </location>
</feature>
<keyword evidence="5 6" id="KW-0472">Membrane</keyword>
<comment type="subcellular location">
    <subcellularLocation>
        <location evidence="1">Cell membrane</location>
        <topology evidence="1">Multi-pass membrane protein</topology>
    </subcellularLocation>
</comment>
<dbReference type="Gene3D" id="1.20.950.20">
    <property type="entry name" value="Transmembrane di-heme cytochromes, Chain C"/>
    <property type="match status" value="1"/>
</dbReference>
<dbReference type="OrthoDB" id="9790598at2"/>
<dbReference type="Proteomes" id="UP000004956">
    <property type="component" value="Unassembled WGS sequence"/>
</dbReference>
<evidence type="ECO:0000313" key="9">
    <source>
        <dbReference type="Proteomes" id="UP000004956"/>
    </source>
</evidence>
<proteinExistence type="predicted"/>
<evidence type="ECO:0000256" key="3">
    <source>
        <dbReference type="ARBA" id="ARBA00022692"/>
    </source>
</evidence>
<evidence type="ECO:0000256" key="6">
    <source>
        <dbReference type="SAM" id="Phobius"/>
    </source>
</evidence>
<accession>H3KHH8</accession>
<dbReference type="PATRIC" id="fig|762967.3.peg.1748"/>
<dbReference type="HOGENOM" id="CLU_091368_1_0_4"/>
<dbReference type="InterPro" id="IPR011577">
    <property type="entry name" value="Cyt_b561_bac/Ni-Hgenase"/>
</dbReference>
<evidence type="ECO:0000256" key="5">
    <source>
        <dbReference type="ARBA" id="ARBA00023136"/>
    </source>
</evidence>
<sequence>MANSNDRILRFHAPDKVFHTVNAITWFALLFTGVAVYFCDLAAETAEYVMLWHLILGTIFTFNLLGFIVIAPDRFALILRACLEWDRNTIYWFRNFGGYPRRFFKIPFGPVEVPPQGRYNGGQKASYLLFMGMIAALAVTGWLLWLGAPLLGKMVYMWMFYFHVWGSIIVSVLVVCAHIPLALLSMEHFKGIWRFGPGTISWEAAEHHAPIWLERDVVRTNIEK</sequence>
<keyword evidence="3 6" id="KW-0812">Transmembrane</keyword>
<dbReference type="GO" id="GO:0022904">
    <property type="term" value="P:respiratory electron transport chain"/>
    <property type="evidence" value="ECO:0007669"/>
    <property type="project" value="InterPro"/>
</dbReference>
<dbReference type="GO" id="GO:0009055">
    <property type="term" value="F:electron transfer activity"/>
    <property type="evidence" value="ECO:0007669"/>
    <property type="project" value="InterPro"/>
</dbReference>
<dbReference type="EMBL" id="AFBQ01000337">
    <property type="protein sequence ID" value="EHY30430.1"/>
    <property type="molecule type" value="Genomic_DNA"/>
</dbReference>
<dbReference type="STRING" id="762967.HMPREF9440_02222"/>
<feature type="domain" description="Cytochrome b561 bacterial/Ni-hydrogenase" evidence="7">
    <location>
        <begin position="11"/>
        <end position="184"/>
    </location>
</feature>
<dbReference type="InterPro" id="IPR016174">
    <property type="entry name" value="Di-haem_cyt_TM"/>
</dbReference>
<dbReference type="GO" id="GO:0020037">
    <property type="term" value="F:heme binding"/>
    <property type="evidence" value="ECO:0007669"/>
    <property type="project" value="TreeGrafter"/>
</dbReference>
<evidence type="ECO:0000256" key="2">
    <source>
        <dbReference type="ARBA" id="ARBA00022475"/>
    </source>
</evidence>
<organism evidence="8 9">
    <name type="scientific">Sutterella parvirubra YIT 11816</name>
    <dbReference type="NCBI Taxonomy" id="762967"/>
    <lineage>
        <taxon>Bacteria</taxon>
        <taxon>Pseudomonadati</taxon>
        <taxon>Pseudomonadota</taxon>
        <taxon>Betaproteobacteria</taxon>
        <taxon>Burkholderiales</taxon>
        <taxon>Sutterellaceae</taxon>
        <taxon>Sutterella</taxon>
    </lineage>
</organism>
<feature type="transmembrane region" description="Helical" evidence="6">
    <location>
        <begin position="127"/>
        <end position="148"/>
    </location>
</feature>
<dbReference type="PANTHER" id="PTHR30485">
    <property type="entry name" value="NI/FE-HYDROGENASE 1 B-TYPE CYTOCHROME SUBUNIT"/>
    <property type="match status" value="1"/>
</dbReference>
<dbReference type="RefSeq" id="WP_008543503.1">
    <property type="nucleotide sequence ID" value="NZ_JH605011.1"/>
</dbReference>
<evidence type="ECO:0000256" key="1">
    <source>
        <dbReference type="ARBA" id="ARBA00004651"/>
    </source>
</evidence>
<dbReference type="PANTHER" id="PTHR30485:SF0">
    <property type="entry name" value="NI_FE-HYDROGENASE 1 B-TYPE CYTOCHROME SUBUNIT-RELATED"/>
    <property type="match status" value="1"/>
</dbReference>